<dbReference type="AlphaFoldDB" id="A0A1H4DXN3"/>
<proteinExistence type="predicted"/>
<evidence type="ECO:0000313" key="3">
    <source>
        <dbReference type="EMBL" id="SEA77120.1"/>
    </source>
</evidence>
<evidence type="ECO:0000256" key="1">
    <source>
        <dbReference type="ARBA" id="ARBA00023284"/>
    </source>
</evidence>
<dbReference type="InterPro" id="IPR013766">
    <property type="entry name" value="Thioredoxin_domain"/>
</dbReference>
<dbReference type="InterPro" id="IPR017937">
    <property type="entry name" value="Thioredoxin_CS"/>
</dbReference>
<dbReference type="EMBL" id="FNRI01000006">
    <property type="protein sequence ID" value="SEA77120.1"/>
    <property type="molecule type" value="Genomic_DNA"/>
</dbReference>
<evidence type="ECO:0000313" key="4">
    <source>
        <dbReference type="Proteomes" id="UP000183253"/>
    </source>
</evidence>
<reference evidence="3 4" key="1">
    <citation type="submission" date="2016-10" db="EMBL/GenBank/DDBJ databases">
        <authorList>
            <person name="de Groot N.N."/>
        </authorList>
    </citation>
    <scope>NUCLEOTIDE SEQUENCE [LARGE SCALE GENOMIC DNA]</scope>
    <source>
        <strain evidence="3 4">DSM 25383</strain>
    </source>
</reference>
<dbReference type="Pfam" id="PF13899">
    <property type="entry name" value="Thioredoxin_7"/>
    <property type="match status" value="1"/>
</dbReference>
<accession>A0A1H4DXN3</accession>
<organism evidence="3 4">
    <name type="scientific">Alistipes timonensis JC136</name>
    <dbReference type="NCBI Taxonomy" id="1033731"/>
    <lineage>
        <taxon>Bacteria</taxon>
        <taxon>Pseudomonadati</taxon>
        <taxon>Bacteroidota</taxon>
        <taxon>Bacteroidia</taxon>
        <taxon>Bacteroidales</taxon>
        <taxon>Rikenellaceae</taxon>
        <taxon>Alistipes</taxon>
    </lineage>
</organism>
<sequence length="330" mass="35688">MLMSAGPGSAVAQETAKKIVAVPDSIRSERPVLLFFTASWCGPCRMVKGVTFRNAEVAALLGRIDLRVLDIDTPAGKVYQRAYGSERRGVPELVLFDRTGVKIASLEGYNKDPQRTIEFLGQAFPKEEPTAAAEVPAVKSRDADTLRVSLPPETRSEAFRGERPGFMLRLATSPWTLNLGGGVLFSDVASSGFDAMRTGFYVSATTSLVINRRWEAEAGFEFAAMGGKSPSEVLRSYYLALPAEVQYRIATLFGIRMFLSGGLYGACRVGYAAPDAVVPGRWDAGVRGRLIFEAGTFRLSAGYSRGLVHCLADRGYNQTFGVGVTICLGK</sequence>
<dbReference type="STRING" id="1033731.SAMN05444145_10671"/>
<dbReference type="Gene3D" id="3.40.30.10">
    <property type="entry name" value="Glutaredoxin"/>
    <property type="match status" value="1"/>
</dbReference>
<dbReference type="PROSITE" id="PS51352">
    <property type="entry name" value="THIOREDOXIN_2"/>
    <property type="match status" value="1"/>
</dbReference>
<keyword evidence="4" id="KW-1185">Reference proteome</keyword>
<dbReference type="CDD" id="cd02947">
    <property type="entry name" value="TRX_family"/>
    <property type="match status" value="1"/>
</dbReference>
<gene>
    <name evidence="3" type="ORF">SAMN05444145_10671</name>
</gene>
<dbReference type="SUPFAM" id="SSF52833">
    <property type="entry name" value="Thioredoxin-like"/>
    <property type="match status" value="1"/>
</dbReference>
<dbReference type="InterPro" id="IPR036249">
    <property type="entry name" value="Thioredoxin-like_sf"/>
</dbReference>
<dbReference type="PROSITE" id="PS00194">
    <property type="entry name" value="THIOREDOXIN_1"/>
    <property type="match status" value="1"/>
</dbReference>
<keyword evidence="1" id="KW-0676">Redox-active center</keyword>
<protein>
    <submittedName>
        <fullName evidence="3">Thiol-disulfide isomerase or thioredoxin</fullName>
    </submittedName>
</protein>
<feature type="domain" description="Thioredoxin" evidence="2">
    <location>
        <begin position="1"/>
        <end position="125"/>
    </location>
</feature>
<dbReference type="Proteomes" id="UP000183253">
    <property type="component" value="Unassembled WGS sequence"/>
</dbReference>
<dbReference type="GO" id="GO:0016853">
    <property type="term" value="F:isomerase activity"/>
    <property type="evidence" value="ECO:0007669"/>
    <property type="project" value="UniProtKB-KW"/>
</dbReference>
<evidence type="ECO:0000259" key="2">
    <source>
        <dbReference type="PROSITE" id="PS51352"/>
    </source>
</evidence>
<keyword evidence="3" id="KW-0413">Isomerase</keyword>
<name>A0A1H4DXN3_9BACT</name>